<proteinExistence type="inferred from homology"/>
<dbReference type="GO" id="GO:0006520">
    <property type="term" value="P:amino acid metabolic process"/>
    <property type="evidence" value="ECO:0007669"/>
    <property type="project" value="InterPro"/>
</dbReference>
<accession>A0A4R3KU09</accession>
<sequence length="365" mass="39731">MLEVKDQTSWGTSVFDHLSKNNHKKLVFCHDPELGLKAIIAIHDTTLGPALGGLRMWKYQTEQEAMEDVLRLSRSMTYKASITGLNLGGGGAVIIGDSSKDKTEALLRRFGRYIDSLNGEFIIGGDVGTNPKDMGFIRMETEYVVGVPEAVGGSGDPTPVSAYGVYMGMKACAKELWGMDSLAGKTVAVQGIGNVGEKLVKLLSEEDARIYLCDLDEERAAQVAAKYDAIAVPNHAIYDLDIDIFAPCALGGTINTDTIGRLKCAIIAGSANNQLDDELLNGELLMEKGILYAPDFLINAGGLISVYSELVGFNKKQAIHLTEHIYDVTREILRKSKQEQLPTFQAANMLAQQRINDIRKVKSNS</sequence>
<dbReference type="InterPro" id="IPR036291">
    <property type="entry name" value="NAD(P)-bd_dom_sf"/>
</dbReference>
<dbReference type="CDD" id="cd01075">
    <property type="entry name" value="NAD_bind_Leu_Phe_Val_DH"/>
    <property type="match status" value="1"/>
</dbReference>
<dbReference type="PANTHER" id="PTHR42722">
    <property type="entry name" value="LEUCINE DEHYDROGENASE"/>
    <property type="match status" value="1"/>
</dbReference>
<dbReference type="Proteomes" id="UP000295807">
    <property type="component" value="Unassembled WGS sequence"/>
</dbReference>
<evidence type="ECO:0000313" key="7">
    <source>
        <dbReference type="EMBL" id="TCS87805.1"/>
    </source>
</evidence>
<dbReference type="AlphaFoldDB" id="A0A4R3KU09"/>
<dbReference type="Pfam" id="PF02812">
    <property type="entry name" value="ELFV_dehydrog_N"/>
    <property type="match status" value="1"/>
</dbReference>
<evidence type="ECO:0000256" key="1">
    <source>
        <dbReference type="ARBA" id="ARBA00006382"/>
    </source>
</evidence>
<evidence type="ECO:0000256" key="5">
    <source>
        <dbReference type="RuleBase" id="RU004417"/>
    </source>
</evidence>
<dbReference type="InterPro" id="IPR046346">
    <property type="entry name" value="Aminoacid_DH-like_N_sf"/>
</dbReference>
<dbReference type="InterPro" id="IPR016211">
    <property type="entry name" value="Glu/Phe/Leu/Val/Trp_DH_bac/arc"/>
</dbReference>
<name>A0A4R3KU09_9SPHI</name>
<comment type="caution">
    <text evidence="7">The sequence shown here is derived from an EMBL/GenBank/DDBJ whole genome shotgun (WGS) entry which is preliminary data.</text>
</comment>
<dbReference type="GO" id="GO:0016639">
    <property type="term" value="F:oxidoreductase activity, acting on the CH-NH2 group of donors, NAD or NADP as acceptor"/>
    <property type="evidence" value="ECO:0007669"/>
    <property type="project" value="InterPro"/>
</dbReference>
<dbReference type="OrthoDB" id="9803297at2"/>
<feature type="domain" description="Glutamate/phenylalanine/leucine/valine/L-tryptophan dehydrogenase C-terminal" evidence="6">
    <location>
        <begin position="155"/>
        <end position="363"/>
    </location>
</feature>
<dbReference type="GO" id="GO:0000166">
    <property type="term" value="F:nucleotide binding"/>
    <property type="evidence" value="ECO:0007669"/>
    <property type="project" value="UniProtKB-KW"/>
</dbReference>
<dbReference type="FunFam" id="3.40.50.10860:FF:000010">
    <property type="entry name" value="Leucine dehydrogenase"/>
    <property type="match status" value="1"/>
</dbReference>
<dbReference type="Gene3D" id="3.40.50.720">
    <property type="entry name" value="NAD(P)-binding Rossmann-like Domain"/>
    <property type="match status" value="1"/>
</dbReference>
<dbReference type="InterPro" id="IPR006095">
    <property type="entry name" value="Glu/Leu/Phe/Val/Trp_DH"/>
</dbReference>
<dbReference type="PRINTS" id="PR00082">
    <property type="entry name" value="GLFDHDRGNASE"/>
</dbReference>
<evidence type="ECO:0000256" key="3">
    <source>
        <dbReference type="ARBA" id="ARBA00023027"/>
    </source>
</evidence>
<keyword evidence="4" id="KW-0547">Nucleotide-binding</keyword>
<keyword evidence="2 5" id="KW-0560">Oxidoreductase</keyword>
<evidence type="ECO:0000256" key="4">
    <source>
        <dbReference type="PIRSR" id="PIRSR000188-2"/>
    </source>
</evidence>
<dbReference type="InterPro" id="IPR006096">
    <property type="entry name" value="Glu/Leu/Phe/Val/Trp_DH_C"/>
</dbReference>
<protein>
    <submittedName>
        <fullName evidence="7">Leucine dehydrogenase</fullName>
    </submittedName>
</protein>
<comment type="similarity">
    <text evidence="1 5">Belongs to the Glu/Leu/Phe/Val dehydrogenases family.</text>
</comment>
<dbReference type="PIRSF" id="PIRSF000188">
    <property type="entry name" value="Phe_leu_dh"/>
    <property type="match status" value="1"/>
</dbReference>
<dbReference type="InterPro" id="IPR006097">
    <property type="entry name" value="Glu/Leu/Phe/Val/Trp_DH_dimer"/>
</dbReference>
<dbReference type="Pfam" id="PF00208">
    <property type="entry name" value="ELFV_dehydrog"/>
    <property type="match status" value="2"/>
</dbReference>
<dbReference type="SUPFAM" id="SSF51735">
    <property type="entry name" value="NAD(P)-binding Rossmann-fold domains"/>
    <property type="match status" value="1"/>
</dbReference>
<feature type="binding site" evidence="4">
    <location>
        <begin position="191"/>
        <end position="196"/>
    </location>
    <ligand>
        <name>NAD(+)</name>
        <dbReference type="ChEBI" id="CHEBI:57540"/>
    </ligand>
</feature>
<reference evidence="7 8" key="1">
    <citation type="submission" date="2019-03" db="EMBL/GenBank/DDBJ databases">
        <title>Genomic Encyclopedia of Type Strains, Phase IV (KMG-IV): sequencing the most valuable type-strain genomes for metagenomic binning, comparative biology and taxonomic classification.</title>
        <authorList>
            <person name="Goeker M."/>
        </authorList>
    </citation>
    <scope>NUCLEOTIDE SEQUENCE [LARGE SCALE GENOMIC DNA]</scope>
    <source>
        <strain evidence="7 8">DSM 21100</strain>
    </source>
</reference>
<organism evidence="7 8">
    <name type="scientific">Anseongella ginsenosidimutans</name>
    <dbReference type="NCBI Taxonomy" id="496056"/>
    <lineage>
        <taxon>Bacteria</taxon>
        <taxon>Pseudomonadati</taxon>
        <taxon>Bacteroidota</taxon>
        <taxon>Sphingobacteriia</taxon>
        <taxon>Sphingobacteriales</taxon>
        <taxon>Sphingobacteriaceae</taxon>
        <taxon>Anseongella</taxon>
    </lineage>
</organism>
<evidence type="ECO:0000259" key="6">
    <source>
        <dbReference type="SMART" id="SM00839"/>
    </source>
</evidence>
<gene>
    <name evidence="7" type="ORF">EDD80_104155</name>
</gene>
<evidence type="ECO:0000313" key="8">
    <source>
        <dbReference type="Proteomes" id="UP000295807"/>
    </source>
</evidence>
<dbReference type="RefSeq" id="WP_132128892.1">
    <property type="nucleotide sequence ID" value="NZ_CP042432.1"/>
</dbReference>
<keyword evidence="3 4" id="KW-0520">NAD</keyword>
<dbReference type="SUPFAM" id="SSF53223">
    <property type="entry name" value="Aminoacid dehydrogenase-like, N-terminal domain"/>
    <property type="match status" value="1"/>
</dbReference>
<dbReference type="PANTHER" id="PTHR42722:SF1">
    <property type="entry name" value="VALINE DEHYDROGENASE"/>
    <property type="match status" value="1"/>
</dbReference>
<dbReference type="SMART" id="SM00839">
    <property type="entry name" value="ELFV_dehydrog"/>
    <property type="match status" value="1"/>
</dbReference>
<keyword evidence="8" id="KW-1185">Reference proteome</keyword>
<dbReference type="Gene3D" id="3.40.50.10860">
    <property type="entry name" value="Leucine Dehydrogenase, chain A, domain 1"/>
    <property type="match status" value="1"/>
</dbReference>
<evidence type="ECO:0000256" key="2">
    <source>
        <dbReference type="ARBA" id="ARBA00023002"/>
    </source>
</evidence>
<dbReference type="EMBL" id="SMAD01000004">
    <property type="protein sequence ID" value="TCS87805.1"/>
    <property type="molecule type" value="Genomic_DNA"/>
</dbReference>